<name>A0A6C0KKS3_9ZZZZ</name>
<dbReference type="SUPFAM" id="SSF63562">
    <property type="entry name" value="RPB6/omega subunit-like"/>
    <property type="match status" value="1"/>
</dbReference>
<dbReference type="AlphaFoldDB" id="A0A6C0KKS3"/>
<reference evidence="3" key="1">
    <citation type="journal article" date="2020" name="Nature">
        <title>Giant virus diversity and host interactions through global metagenomics.</title>
        <authorList>
            <person name="Schulz F."/>
            <person name="Roux S."/>
            <person name="Paez-Espino D."/>
            <person name="Jungbluth S."/>
            <person name="Walsh D.A."/>
            <person name="Denef V.J."/>
            <person name="McMahon K.D."/>
            <person name="Konstantinidis K.T."/>
            <person name="Eloe-Fadrosh E.A."/>
            <person name="Kyrpides N.C."/>
            <person name="Woyke T."/>
        </authorList>
    </citation>
    <scope>NUCLEOTIDE SEQUENCE</scope>
    <source>
        <strain evidence="3">GVMAG-S-3300013006-138</strain>
    </source>
</reference>
<keyword evidence="2" id="KW-0804">Transcription</keyword>
<dbReference type="PANTHER" id="PTHR47227">
    <property type="entry name" value="DNA-DIRECTED RNA POLYMERASE SUBUNIT K"/>
    <property type="match status" value="1"/>
</dbReference>
<organism evidence="3">
    <name type="scientific">viral metagenome</name>
    <dbReference type="NCBI Taxonomy" id="1070528"/>
    <lineage>
        <taxon>unclassified sequences</taxon>
        <taxon>metagenomes</taxon>
        <taxon>organismal metagenomes</taxon>
    </lineage>
</organism>
<dbReference type="EMBL" id="MN740926">
    <property type="protein sequence ID" value="QHU18219.1"/>
    <property type="molecule type" value="Genomic_DNA"/>
</dbReference>
<evidence type="ECO:0008006" key="4">
    <source>
        <dbReference type="Google" id="ProtNLM"/>
    </source>
</evidence>
<evidence type="ECO:0000256" key="2">
    <source>
        <dbReference type="ARBA" id="ARBA00023163"/>
    </source>
</evidence>
<dbReference type="GO" id="GO:0042797">
    <property type="term" value="P:tRNA transcription by RNA polymerase III"/>
    <property type="evidence" value="ECO:0007669"/>
    <property type="project" value="TreeGrafter"/>
</dbReference>
<dbReference type="GO" id="GO:0003899">
    <property type="term" value="F:DNA-directed RNA polymerase activity"/>
    <property type="evidence" value="ECO:0007669"/>
    <property type="project" value="InterPro"/>
</dbReference>
<dbReference type="Gene3D" id="3.90.940.10">
    <property type="match status" value="1"/>
</dbReference>
<proteinExistence type="predicted"/>
<sequence>MADDGEEYAAPAMDDVEDAIDGLDAVEGTTEEVNKDDPLAVLLRHHPECVIDYAETVAPNIPLTASPPLNKDPNHRSPPFLTQYEKTKVIGLRANQLSQSARPYVDVPEYVTDVWEIARMELAQRRLPFIIRRPMPNGKHEYWRLSDLLIL</sequence>
<accession>A0A6C0KKS3</accession>
<evidence type="ECO:0000256" key="1">
    <source>
        <dbReference type="ARBA" id="ARBA00022478"/>
    </source>
</evidence>
<dbReference type="GO" id="GO:0000428">
    <property type="term" value="C:DNA-directed RNA polymerase complex"/>
    <property type="evidence" value="ECO:0007669"/>
    <property type="project" value="UniProtKB-KW"/>
</dbReference>
<dbReference type="GO" id="GO:0003677">
    <property type="term" value="F:DNA binding"/>
    <property type="evidence" value="ECO:0007669"/>
    <property type="project" value="InterPro"/>
</dbReference>
<dbReference type="InterPro" id="IPR036161">
    <property type="entry name" value="RPB6/omega-like_sf"/>
</dbReference>
<dbReference type="GO" id="GO:0006360">
    <property type="term" value="P:transcription by RNA polymerase I"/>
    <property type="evidence" value="ECO:0007669"/>
    <property type="project" value="TreeGrafter"/>
</dbReference>
<evidence type="ECO:0000313" key="3">
    <source>
        <dbReference type="EMBL" id="QHU18219.1"/>
    </source>
</evidence>
<dbReference type="GO" id="GO:0006366">
    <property type="term" value="P:transcription by RNA polymerase II"/>
    <property type="evidence" value="ECO:0007669"/>
    <property type="project" value="TreeGrafter"/>
</dbReference>
<keyword evidence="1" id="KW-0240">DNA-directed RNA polymerase</keyword>
<dbReference type="PANTHER" id="PTHR47227:SF5">
    <property type="entry name" value="DNA-DIRECTED RNA POLYMERASES I, II, AND III SUBUNIT RPABC2"/>
    <property type="match status" value="1"/>
</dbReference>
<protein>
    <recommendedName>
        <fullName evidence="4">DNA-directed RNA polymerase</fullName>
    </recommendedName>
</protein>